<feature type="domain" description="Cryptic loci regulator 2 C-terminal" evidence="1">
    <location>
        <begin position="3"/>
        <end position="105"/>
    </location>
</feature>
<gene>
    <name evidence="2" type="ORF">N7515_008593</name>
</gene>
<dbReference type="OrthoDB" id="438224at2759"/>
<reference evidence="2" key="1">
    <citation type="submission" date="2022-11" db="EMBL/GenBank/DDBJ databases">
        <authorList>
            <person name="Petersen C."/>
        </authorList>
    </citation>
    <scope>NUCLEOTIDE SEQUENCE</scope>
    <source>
        <strain evidence="2">IBT 22155</strain>
    </source>
</reference>
<dbReference type="RefSeq" id="XP_056519167.1">
    <property type="nucleotide sequence ID" value="XM_056669337.1"/>
</dbReference>
<dbReference type="AlphaFoldDB" id="A0A9W9GNK2"/>
<dbReference type="InterPro" id="IPR018839">
    <property type="entry name" value="Tscrpt-silencing_Clr2_C"/>
</dbReference>
<accession>A0A9W9GNK2</accession>
<proteinExistence type="predicted"/>
<keyword evidence="3" id="KW-1185">Reference proteome</keyword>
<evidence type="ECO:0000313" key="2">
    <source>
        <dbReference type="EMBL" id="KAJ5124768.1"/>
    </source>
</evidence>
<organism evidence="2 3">
    <name type="scientific">Penicillium bovifimosum</name>
    <dbReference type="NCBI Taxonomy" id="126998"/>
    <lineage>
        <taxon>Eukaryota</taxon>
        <taxon>Fungi</taxon>
        <taxon>Dikarya</taxon>
        <taxon>Ascomycota</taxon>
        <taxon>Pezizomycotina</taxon>
        <taxon>Eurotiomycetes</taxon>
        <taxon>Eurotiomycetidae</taxon>
        <taxon>Eurotiales</taxon>
        <taxon>Aspergillaceae</taxon>
        <taxon>Penicillium</taxon>
    </lineage>
</organism>
<sequence>MADTFDLKAEGFEYSDLKQGKVPKITDVMVITTIRFQPIDCVDNNPYQLAKHNGVLIFGRVYTNDLSRVRKSRVFHDPTADDNPRPLTRDQAFAAFRQVSICDYGP</sequence>
<evidence type="ECO:0000313" key="3">
    <source>
        <dbReference type="Proteomes" id="UP001149079"/>
    </source>
</evidence>
<dbReference type="GeneID" id="81408507"/>
<dbReference type="Proteomes" id="UP001149079">
    <property type="component" value="Unassembled WGS sequence"/>
</dbReference>
<evidence type="ECO:0000259" key="1">
    <source>
        <dbReference type="Pfam" id="PF10383"/>
    </source>
</evidence>
<comment type="caution">
    <text evidence="2">The sequence shown here is derived from an EMBL/GenBank/DDBJ whole genome shotgun (WGS) entry which is preliminary data.</text>
</comment>
<dbReference type="EMBL" id="JAPQKL010000006">
    <property type="protein sequence ID" value="KAJ5124768.1"/>
    <property type="molecule type" value="Genomic_DNA"/>
</dbReference>
<name>A0A9W9GNK2_9EURO</name>
<reference evidence="2" key="2">
    <citation type="journal article" date="2023" name="IMA Fungus">
        <title>Comparative genomic study of the Penicillium genus elucidates a diverse pangenome and 15 lateral gene transfer events.</title>
        <authorList>
            <person name="Petersen C."/>
            <person name="Sorensen T."/>
            <person name="Nielsen M.R."/>
            <person name="Sondergaard T.E."/>
            <person name="Sorensen J.L."/>
            <person name="Fitzpatrick D.A."/>
            <person name="Frisvad J.C."/>
            <person name="Nielsen K.L."/>
        </authorList>
    </citation>
    <scope>NUCLEOTIDE SEQUENCE</scope>
    <source>
        <strain evidence="2">IBT 22155</strain>
    </source>
</reference>
<protein>
    <recommendedName>
        <fullName evidence="1">Cryptic loci regulator 2 C-terminal domain-containing protein</fullName>
    </recommendedName>
</protein>
<dbReference type="Pfam" id="PF10383">
    <property type="entry name" value="Clr2"/>
    <property type="match status" value="1"/>
</dbReference>